<dbReference type="Pfam" id="PF00484">
    <property type="entry name" value="Pro_CA"/>
    <property type="match status" value="1"/>
</dbReference>
<evidence type="ECO:0000256" key="6">
    <source>
        <dbReference type="ARBA" id="ARBA00023239"/>
    </source>
</evidence>
<keyword evidence="4" id="KW-0479">Metal-binding</keyword>
<proteinExistence type="inferred from homology"/>
<evidence type="ECO:0000256" key="7">
    <source>
        <dbReference type="ARBA" id="ARBA00024993"/>
    </source>
</evidence>
<comment type="caution">
    <text evidence="10">The sequence shown here is derived from an EMBL/GenBank/DDBJ whole genome shotgun (WGS) entry which is preliminary data.</text>
</comment>
<sequence length="207" mass="22442">MRSLIPHARAFSARINDRTDERESYGRLAQGQSPEALFITCSDSRVQPAVFTGARPGQLFELRTAGNAVPPYSATGGQPSGEAATIEYAVRVLEVPEIVVCGHSHCGAVGARVREEDLAAVPAVHSWLTTQLPPPGELAPDDADRERPDVSAAVQRHVRAQLARLRDYPCVAEREASGQLALRGWFYTIDTGLVLELDARCDAFLPL</sequence>
<evidence type="ECO:0000256" key="3">
    <source>
        <dbReference type="ARBA" id="ARBA00012925"/>
    </source>
</evidence>
<evidence type="ECO:0000256" key="4">
    <source>
        <dbReference type="ARBA" id="ARBA00022723"/>
    </source>
</evidence>
<dbReference type="RefSeq" id="WP_209242526.1">
    <property type="nucleotide sequence ID" value="NZ_JADKMA010000178.1"/>
</dbReference>
<dbReference type="InterPro" id="IPR036874">
    <property type="entry name" value="Carbonic_anhydrase_sf"/>
</dbReference>
<comment type="cofactor">
    <cofactor evidence="1">
        <name>Zn(2+)</name>
        <dbReference type="ChEBI" id="CHEBI:29105"/>
    </cofactor>
</comment>
<dbReference type="EMBL" id="JADKMA010000178">
    <property type="protein sequence ID" value="MBO8195288.1"/>
    <property type="molecule type" value="Genomic_DNA"/>
</dbReference>
<organism evidence="10 11">
    <name type="scientific">Streptomyces oryzae</name>
    <dbReference type="NCBI Taxonomy" id="1434886"/>
    <lineage>
        <taxon>Bacteria</taxon>
        <taxon>Bacillati</taxon>
        <taxon>Actinomycetota</taxon>
        <taxon>Actinomycetes</taxon>
        <taxon>Kitasatosporales</taxon>
        <taxon>Streptomycetaceae</taxon>
        <taxon>Streptomyces</taxon>
    </lineage>
</organism>
<comment type="function">
    <text evidence="9">Reversible hydration of carbon dioxide.</text>
</comment>
<evidence type="ECO:0000256" key="5">
    <source>
        <dbReference type="ARBA" id="ARBA00022833"/>
    </source>
</evidence>
<comment type="catalytic activity">
    <reaction evidence="8 9">
        <text>hydrogencarbonate + H(+) = CO2 + H2O</text>
        <dbReference type="Rhea" id="RHEA:10748"/>
        <dbReference type="ChEBI" id="CHEBI:15377"/>
        <dbReference type="ChEBI" id="CHEBI:15378"/>
        <dbReference type="ChEBI" id="CHEBI:16526"/>
        <dbReference type="ChEBI" id="CHEBI:17544"/>
        <dbReference type="EC" id="4.2.1.1"/>
    </reaction>
</comment>
<comment type="function">
    <text evidence="7">Catalyzes the reversible hydration of carbon dioxide to form bicarbonate.</text>
</comment>
<evidence type="ECO:0000256" key="1">
    <source>
        <dbReference type="ARBA" id="ARBA00001947"/>
    </source>
</evidence>
<dbReference type="PROSITE" id="PS00704">
    <property type="entry name" value="PROK_CO2_ANHYDRASE_1"/>
    <property type="match status" value="1"/>
</dbReference>
<accession>A0ABS3XIQ0</accession>
<dbReference type="InterPro" id="IPR001765">
    <property type="entry name" value="Carbonic_anhydrase"/>
</dbReference>
<evidence type="ECO:0000256" key="9">
    <source>
        <dbReference type="RuleBase" id="RU003956"/>
    </source>
</evidence>
<keyword evidence="11" id="KW-1185">Reference proteome</keyword>
<dbReference type="PANTHER" id="PTHR11002">
    <property type="entry name" value="CARBONIC ANHYDRASE"/>
    <property type="match status" value="1"/>
</dbReference>
<dbReference type="EC" id="4.2.1.1" evidence="3 9"/>
<keyword evidence="5 9" id="KW-0862">Zinc</keyword>
<evidence type="ECO:0000256" key="8">
    <source>
        <dbReference type="ARBA" id="ARBA00048348"/>
    </source>
</evidence>
<dbReference type="Proteomes" id="UP001519064">
    <property type="component" value="Unassembled WGS sequence"/>
</dbReference>
<evidence type="ECO:0000313" key="10">
    <source>
        <dbReference type="EMBL" id="MBO8195288.1"/>
    </source>
</evidence>
<gene>
    <name evidence="10" type="ORF">ITI46_27095</name>
</gene>
<dbReference type="SUPFAM" id="SSF53056">
    <property type="entry name" value="beta-carbonic anhydrase, cab"/>
    <property type="match status" value="1"/>
</dbReference>
<evidence type="ECO:0000256" key="2">
    <source>
        <dbReference type="ARBA" id="ARBA00006217"/>
    </source>
</evidence>
<comment type="similarity">
    <text evidence="2 9">Belongs to the beta-class carbonic anhydrase family.</text>
</comment>
<reference evidence="10 11" key="1">
    <citation type="submission" date="2020-11" db="EMBL/GenBank/DDBJ databases">
        <title>Streptomyces spirodelae sp. nov., isolated from duckweed.</title>
        <authorList>
            <person name="Saimee Y."/>
            <person name="Duangmal K."/>
        </authorList>
    </citation>
    <scope>NUCLEOTIDE SEQUENCE [LARGE SCALE GENOMIC DNA]</scope>
    <source>
        <strain evidence="10 11">S16-07</strain>
    </source>
</reference>
<dbReference type="Gene3D" id="3.40.1050.10">
    <property type="entry name" value="Carbonic anhydrase"/>
    <property type="match status" value="1"/>
</dbReference>
<keyword evidence="6 9" id="KW-0456">Lyase</keyword>
<dbReference type="PANTHER" id="PTHR11002:SF76">
    <property type="entry name" value="CARBONIC ANHYDRASE"/>
    <property type="match status" value="1"/>
</dbReference>
<dbReference type="PROSITE" id="PS00705">
    <property type="entry name" value="PROK_CO2_ANHYDRASE_2"/>
    <property type="match status" value="1"/>
</dbReference>
<dbReference type="SMART" id="SM00947">
    <property type="entry name" value="Pro_CA"/>
    <property type="match status" value="1"/>
</dbReference>
<protein>
    <recommendedName>
        <fullName evidence="3 9">Carbonic anhydrase</fullName>
        <ecNumber evidence="3 9">4.2.1.1</ecNumber>
    </recommendedName>
    <alternativeName>
        <fullName evidence="9">Carbonate dehydratase</fullName>
    </alternativeName>
</protein>
<name>A0ABS3XIQ0_9ACTN</name>
<dbReference type="InterPro" id="IPR015892">
    <property type="entry name" value="Carbonic_anhydrase_CS"/>
</dbReference>
<evidence type="ECO:0000313" key="11">
    <source>
        <dbReference type="Proteomes" id="UP001519064"/>
    </source>
</evidence>